<protein>
    <submittedName>
        <fullName evidence="3">Uncharacterized protein</fullName>
    </submittedName>
</protein>
<reference evidence="2" key="1">
    <citation type="submission" date="2025-05" db="UniProtKB">
        <authorList>
            <consortium name="RefSeq"/>
        </authorList>
    </citation>
    <scope>NUCLEOTIDE SEQUENCE [LARGE SCALE GENOMIC DNA]</scope>
</reference>
<dbReference type="Proteomes" id="UP001652628">
    <property type="component" value="Chromosome 2L"/>
</dbReference>
<dbReference type="RefSeq" id="XP_070850387.1">
    <property type="nucleotide sequence ID" value="XM_070994286.1"/>
</dbReference>
<accession>A0ABM4TK93</accession>
<organism evidence="2 3">
    <name type="scientific">Drosophila suzukii</name>
    <name type="common">Spotted-wing drosophila fruit fly</name>
    <dbReference type="NCBI Taxonomy" id="28584"/>
    <lineage>
        <taxon>Eukaryota</taxon>
        <taxon>Metazoa</taxon>
        <taxon>Ecdysozoa</taxon>
        <taxon>Arthropoda</taxon>
        <taxon>Hexapoda</taxon>
        <taxon>Insecta</taxon>
        <taxon>Pterygota</taxon>
        <taxon>Neoptera</taxon>
        <taxon>Endopterygota</taxon>
        <taxon>Diptera</taxon>
        <taxon>Brachycera</taxon>
        <taxon>Muscomorpha</taxon>
        <taxon>Ephydroidea</taxon>
        <taxon>Drosophilidae</taxon>
        <taxon>Drosophila</taxon>
        <taxon>Sophophora</taxon>
    </lineage>
</organism>
<evidence type="ECO:0000313" key="3">
    <source>
        <dbReference type="RefSeq" id="XP_070850387.1"/>
    </source>
</evidence>
<feature type="region of interest" description="Disordered" evidence="1">
    <location>
        <begin position="76"/>
        <end position="111"/>
    </location>
</feature>
<proteinExistence type="predicted"/>
<sequence length="341" mass="38103">MPCWHWRLPSGHAGVIADADHHLPALPPSLPWPGPTFLRRRAEYIKCLVFAAQCFYCAAQQRHHLAWQSMPTIRSSPWMPSPSRRRPISAPMPPPATSAATQMPPPPPPAPGQWWSPTPQAHVAPPPPGQWWYPAQTYVAPQPQWYPYPAQGFGAPPPLWYPAQGWHPAQGYVAPPQHQALQPQAQALQPQAQALQPQAQALIPQPQALQTPPHPHPQEEVLEKAVLVEPEEEPEAQAAIPPLASLILSPRPSAGRRRPVAPRERPGRPYPALGTPRLSLPPNAIEVSQWPQLPTKELQSHFDGNGRQWTTVPYQCWMCWQKCLHSYKARRHNCLASSLTY</sequence>
<feature type="region of interest" description="Disordered" evidence="1">
    <location>
        <begin position="229"/>
        <end position="278"/>
    </location>
</feature>
<name>A0ABM4TK93_DROSZ</name>
<keyword evidence="2" id="KW-1185">Reference proteome</keyword>
<evidence type="ECO:0000313" key="2">
    <source>
        <dbReference type="Proteomes" id="UP001652628"/>
    </source>
</evidence>
<dbReference type="GeneID" id="136117848"/>
<evidence type="ECO:0000256" key="1">
    <source>
        <dbReference type="SAM" id="MobiDB-lite"/>
    </source>
</evidence>
<reference evidence="3" key="2">
    <citation type="submission" date="2025-08" db="UniProtKB">
        <authorList>
            <consortium name="RefSeq"/>
        </authorList>
    </citation>
    <scope>IDENTIFICATION</scope>
</reference>
<gene>
    <name evidence="3" type="primary">LOC136117848</name>
</gene>